<organism evidence="2 3">
    <name type="scientific">Helobdella robusta</name>
    <name type="common">Californian leech</name>
    <dbReference type="NCBI Taxonomy" id="6412"/>
    <lineage>
        <taxon>Eukaryota</taxon>
        <taxon>Metazoa</taxon>
        <taxon>Spiralia</taxon>
        <taxon>Lophotrochozoa</taxon>
        <taxon>Annelida</taxon>
        <taxon>Clitellata</taxon>
        <taxon>Hirudinea</taxon>
        <taxon>Rhynchobdellida</taxon>
        <taxon>Glossiphoniidae</taxon>
        <taxon>Helobdella</taxon>
    </lineage>
</organism>
<dbReference type="CTD" id="20206700"/>
<reference evidence="2" key="3">
    <citation type="submission" date="2015-06" db="UniProtKB">
        <authorList>
            <consortium name="EnsemblMetazoa"/>
        </authorList>
    </citation>
    <scope>IDENTIFICATION</scope>
</reference>
<dbReference type="RefSeq" id="XP_009024650.1">
    <property type="nucleotide sequence ID" value="XM_009026402.1"/>
</dbReference>
<dbReference type="KEGG" id="hro:HELRODRAFT_178260"/>
<evidence type="ECO:0000313" key="2">
    <source>
        <dbReference type="EnsemblMetazoa" id="HelroP178260"/>
    </source>
</evidence>
<dbReference type="InParanoid" id="T1FD01"/>
<gene>
    <name evidence="2" type="primary">20206700</name>
    <name evidence="1" type="ORF">HELRODRAFT_178260</name>
</gene>
<dbReference type="EMBL" id="AMQM01006350">
    <property type="status" value="NOT_ANNOTATED_CDS"/>
    <property type="molecule type" value="Genomic_DNA"/>
</dbReference>
<dbReference type="EMBL" id="KB097417">
    <property type="protein sequence ID" value="ESN97152.1"/>
    <property type="molecule type" value="Genomic_DNA"/>
</dbReference>
<dbReference type="Proteomes" id="UP000015101">
    <property type="component" value="Unassembled WGS sequence"/>
</dbReference>
<sequence>MIYLSIWAQIQHINLNTEDGIGIPKKSFLFSTTTATATTTTTTAATAEKTSTTTITFTSTVATTTTACPSDATSEYSAIEAQPSAVITNGRVDRLRVWMTSCNSETTYSSFFTIKNVTAIQKLARFSVSKENVANLCFSIFVNGSRTTYEVVPRCNNQSIREDIISSGNYTFDGVGMAFNPTD</sequence>
<keyword evidence="3" id="KW-1185">Reference proteome</keyword>
<protein>
    <submittedName>
        <fullName evidence="1 2">Uncharacterized protein</fullName>
    </submittedName>
</protein>
<reference evidence="1 3" key="2">
    <citation type="journal article" date="2013" name="Nature">
        <title>Insights into bilaterian evolution from three spiralian genomes.</title>
        <authorList>
            <person name="Simakov O."/>
            <person name="Marletaz F."/>
            <person name="Cho S.J."/>
            <person name="Edsinger-Gonzales E."/>
            <person name="Havlak P."/>
            <person name="Hellsten U."/>
            <person name="Kuo D.H."/>
            <person name="Larsson T."/>
            <person name="Lv J."/>
            <person name="Arendt D."/>
            <person name="Savage R."/>
            <person name="Osoegawa K."/>
            <person name="de Jong P."/>
            <person name="Grimwood J."/>
            <person name="Chapman J.A."/>
            <person name="Shapiro H."/>
            <person name="Aerts A."/>
            <person name="Otillar R.P."/>
            <person name="Terry A.Y."/>
            <person name="Boore J.L."/>
            <person name="Grigoriev I.V."/>
            <person name="Lindberg D.R."/>
            <person name="Seaver E.C."/>
            <person name="Weisblat D.A."/>
            <person name="Putnam N.H."/>
            <person name="Rokhsar D.S."/>
        </authorList>
    </citation>
    <scope>NUCLEOTIDE SEQUENCE</scope>
</reference>
<reference evidence="3" key="1">
    <citation type="submission" date="2012-12" db="EMBL/GenBank/DDBJ databases">
        <authorList>
            <person name="Hellsten U."/>
            <person name="Grimwood J."/>
            <person name="Chapman J.A."/>
            <person name="Shapiro H."/>
            <person name="Aerts A."/>
            <person name="Otillar R.P."/>
            <person name="Terry A.Y."/>
            <person name="Boore J.L."/>
            <person name="Simakov O."/>
            <person name="Marletaz F."/>
            <person name="Cho S.-J."/>
            <person name="Edsinger-Gonzales E."/>
            <person name="Havlak P."/>
            <person name="Kuo D.-H."/>
            <person name="Larsson T."/>
            <person name="Lv J."/>
            <person name="Arendt D."/>
            <person name="Savage R."/>
            <person name="Osoegawa K."/>
            <person name="de Jong P."/>
            <person name="Lindberg D.R."/>
            <person name="Seaver E.C."/>
            <person name="Weisblat D.A."/>
            <person name="Putnam N.H."/>
            <person name="Grigoriev I.V."/>
            <person name="Rokhsar D.S."/>
        </authorList>
    </citation>
    <scope>NUCLEOTIDE SEQUENCE</scope>
</reference>
<dbReference type="EnsemblMetazoa" id="HelroT178260">
    <property type="protein sequence ID" value="HelroP178260"/>
    <property type="gene ID" value="HelroG178260"/>
</dbReference>
<dbReference type="AlphaFoldDB" id="T1FD01"/>
<dbReference type="HOGENOM" id="CLU_1476719_0_0_1"/>
<evidence type="ECO:0000313" key="3">
    <source>
        <dbReference type="Proteomes" id="UP000015101"/>
    </source>
</evidence>
<accession>T1FD01</accession>
<proteinExistence type="predicted"/>
<name>T1FD01_HELRO</name>
<dbReference type="GeneID" id="20206700"/>
<evidence type="ECO:0000313" key="1">
    <source>
        <dbReference type="EMBL" id="ESN97152.1"/>
    </source>
</evidence>